<name>A0A1P8WBD8_9PLAN</name>
<comment type="subcellular location">
    <subcellularLocation>
        <location evidence="1">Cell envelope</location>
    </subcellularLocation>
</comment>
<evidence type="ECO:0000256" key="2">
    <source>
        <dbReference type="ARBA" id="ARBA00022748"/>
    </source>
</evidence>
<dbReference type="InterPro" id="IPR013740">
    <property type="entry name" value="Redoxin"/>
</dbReference>
<organism evidence="7 8">
    <name type="scientific">Fuerstiella marisgermanici</name>
    <dbReference type="NCBI Taxonomy" id="1891926"/>
    <lineage>
        <taxon>Bacteria</taxon>
        <taxon>Pseudomonadati</taxon>
        <taxon>Planctomycetota</taxon>
        <taxon>Planctomycetia</taxon>
        <taxon>Planctomycetales</taxon>
        <taxon>Planctomycetaceae</taxon>
        <taxon>Fuerstiella</taxon>
    </lineage>
</organism>
<proteinExistence type="predicted"/>
<evidence type="ECO:0000256" key="3">
    <source>
        <dbReference type="ARBA" id="ARBA00023284"/>
    </source>
</evidence>
<dbReference type="Gene3D" id="3.40.30.10">
    <property type="entry name" value="Glutaredoxin"/>
    <property type="match status" value="1"/>
</dbReference>
<dbReference type="STRING" id="1891926.Fuma_00934"/>
<accession>A0A1P8WBD8</accession>
<dbReference type="PROSITE" id="PS51257">
    <property type="entry name" value="PROKAR_LIPOPROTEIN"/>
    <property type="match status" value="1"/>
</dbReference>
<evidence type="ECO:0000313" key="8">
    <source>
        <dbReference type="Proteomes" id="UP000187735"/>
    </source>
</evidence>
<dbReference type="Gene3D" id="1.25.40.10">
    <property type="entry name" value="Tetratricopeptide repeat domain"/>
    <property type="match status" value="1"/>
</dbReference>
<dbReference type="NCBIfam" id="NF047558">
    <property type="entry name" value="TPR_END_plus"/>
    <property type="match status" value="1"/>
</dbReference>
<dbReference type="GO" id="GO:0016491">
    <property type="term" value="F:oxidoreductase activity"/>
    <property type="evidence" value="ECO:0007669"/>
    <property type="project" value="InterPro"/>
</dbReference>
<evidence type="ECO:0000259" key="6">
    <source>
        <dbReference type="PROSITE" id="PS51352"/>
    </source>
</evidence>
<dbReference type="AlphaFoldDB" id="A0A1P8WBD8"/>
<dbReference type="Proteomes" id="UP000187735">
    <property type="component" value="Chromosome"/>
</dbReference>
<dbReference type="SUPFAM" id="SSF52833">
    <property type="entry name" value="Thioredoxin-like"/>
    <property type="match status" value="1"/>
</dbReference>
<evidence type="ECO:0000313" key="7">
    <source>
        <dbReference type="EMBL" id="APZ91346.1"/>
    </source>
</evidence>
<gene>
    <name evidence="7" type="primary">resA_2</name>
    <name evidence="7" type="ORF">Fuma_00934</name>
</gene>
<dbReference type="InterPro" id="IPR017937">
    <property type="entry name" value="Thioredoxin_CS"/>
</dbReference>
<dbReference type="PANTHER" id="PTHR42852">
    <property type="entry name" value="THIOL:DISULFIDE INTERCHANGE PROTEIN DSBE"/>
    <property type="match status" value="1"/>
</dbReference>
<keyword evidence="3" id="KW-0676">Redox-active center</keyword>
<feature type="coiled-coil region" evidence="4">
    <location>
        <begin position="196"/>
        <end position="223"/>
    </location>
</feature>
<feature type="signal peptide" evidence="5">
    <location>
        <begin position="1"/>
        <end position="20"/>
    </location>
</feature>
<evidence type="ECO:0000256" key="5">
    <source>
        <dbReference type="SAM" id="SignalP"/>
    </source>
</evidence>
<sequence precursor="true">MKVKWQLSALLLSGSVIVGCGDSADSTVSDTSGGTAAPASAAAAPAAPAAPKIALDPIMEGLADAFEDPAEFGQIKDAYETAPTDVEAVQTYAGTLLSLAMMHAQDGRQELSDEALTRAGSVIKKAETAGVEFPESDLRPTIYYGYACVQAKQGQGKQALETLNRAIETGFNNLNMLKADEDLASVRELADYPTQLTAWEGHFEELKRRNEELQKQHAKEALAKGEGFPFDFDLVDINGKPLKLDAFKGRVCIVDIWATWCGPCRQEVPHFVKLQDKYRDYGFQMIGLNQENAPSEEAKAELVKNFAANNSMNYPCALITDEVLAQVPDLKGFPTTLFIDHHGKVRMTAVGYHDYTYMATVVEALLTEQAAERKAATN</sequence>
<dbReference type="OrthoDB" id="288837at2"/>
<evidence type="ECO:0000256" key="1">
    <source>
        <dbReference type="ARBA" id="ARBA00004196"/>
    </source>
</evidence>
<dbReference type="GO" id="GO:0006950">
    <property type="term" value="P:response to stress"/>
    <property type="evidence" value="ECO:0007669"/>
    <property type="project" value="UniProtKB-ARBA"/>
</dbReference>
<dbReference type="PROSITE" id="PS51352">
    <property type="entry name" value="THIOREDOXIN_2"/>
    <property type="match status" value="1"/>
</dbReference>
<feature type="chain" id="PRO_5013247366" evidence="5">
    <location>
        <begin position="21"/>
        <end position="378"/>
    </location>
</feature>
<dbReference type="CDD" id="cd02966">
    <property type="entry name" value="TlpA_like_family"/>
    <property type="match status" value="1"/>
</dbReference>
<dbReference type="EMBL" id="CP017641">
    <property type="protein sequence ID" value="APZ91346.1"/>
    <property type="molecule type" value="Genomic_DNA"/>
</dbReference>
<reference evidence="7 8" key="1">
    <citation type="journal article" date="2016" name="Front. Microbiol.">
        <title>Fuerstia marisgermanicae gen. nov., sp. nov., an Unusual Member of the Phylum Planctomycetes from the German Wadden Sea.</title>
        <authorList>
            <person name="Kohn T."/>
            <person name="Heuer A."/>
            <person name="Jogler M."/>
            <person name="Vollmers J."/>
            <person name="Boedeker C."/>
            <person name="Bunk B."/>
            <person name="Rast P."/>
            <person name="Borchert D."/>
            <person name="Glockner I."/>
            <person name="Freese H.M."/>
            <person name="Klenk H.P."/>
            <person name="Overmann J."/>
            <person name="Kaster A.K."/>
            <person name="Rohde M."/>
            <person name="Wiegand S."/>
            <person name="Jogler C."/>
        </authorList>
    </citation>
    <scope>NUCLEOTIDE SEQUENCE [LARGE SCALE GENOMIC DNA]</scope>
    <source>
        <strain evidence="7 8">NH11</strain>
    </source>
</reference>
<dbReference type="Pfam" id="PF08534">
    <property type="entry name" value="Redoxin"/>
    <property type="match status" value="1"/>
</dbReference>
<keyword evidence="4" id="KW-0175">Coiled coil</keyword>
<dbReference type="GO" id="GO:0017004">
    <property type="term" value="P:cytochrome complex assembly"/>
    <property type="evidence" value="ECO:0007669"/>
    <property type="project" value="UniProtKB-KW"/>
</dbReference>
<evidence type="ECO:0000256" key="4">
    <source>
        <dbReference type="SAM" id="Coils"/>
    </source>
</evidence>
<protein>
    <submittedName>
        <fullName evidence="7">Thiol-disulfide oxidoreductase ResA</fullName>
    </submittedName>
</protein>
<keyword evidence="2" id="KW-0201">Cytochrome c-type biogenesis</keyword>
<feature type="domain" description="Thioredoxin" evidence="6">
    <location>
        <begin position="223"/>
        <end position="367"/>
    </location>
</feature>
<dbReference type="PROSITE" id="PS00194">
    <property type="entry name" value="THIOREDOXIN_1"/>
    <property type="match status" value="1"/>
</dbReference>
<keyword evidence="8" id="KW-1185">Reference proteome</keyword>
<dbReference type="InterPro" id="IPR050553">
    <property type="entry name" value="Thioredoxin_ResA/DsbE_sf"/>
</dbReference>
<dbReference type="InterPro" id="IPR036249">
    <property type="entry name" value="Thioredoxin-like_sf"/>
</dbReference>
<dbReference type="GO" id="GO:0030313">
    <property type="term" value="C:cell envelope"/>
    <property type="evidence" value="ECO:0007669"/>
    <property type="project" value="UniProtKB-SubCell"/>
</dbReference>
<dbReference type="InterPro" id="IPR013766">
    <property type="entry name" value="Thioredoxin_domain"/>
</dbReference>
<dbReference type="KEGG" id="fmr:Fuma_00934"/>
<dbReference type="PANTHER" id="PTHR42852:SF13">
    <property type="entry name" value="PROTEIN DIPZ"/>
    <property type="match status" value="1"/>
</dbReference>
<dbReference type="RefSeq" id="WP_077023121.1">
    <property type="nucleotide sequence ID" value="NZ_CP017641.1"/>
</dbReference>
<dbReference type="InterPro" id="IPR011990">
    <property type="entry name" value="TPR-like_helical_dom_sf"/>
</dbReference>
<keyword evidence="5" id="KW-0732">Signal</keyword>